<dbReference type="eggNOG" id="COG0657">
    <property type="taxonomic scope" value="Bacteria"/>
</dbReference>
<keyword evidence="5" id="KW-1185">Reference proteome</keyword>
<feature type="signal peptide" evidence="2">
    <location>
        <begin position="1"/>
        <end position="41"/>
    </location>
</feature>
<dbReference type="GO" id="GO:0016787">
    <property type="term" value="F:hydrolase activity"/>
    <property type="evidence" value="ECO:0007669"/>
    <property type="project" value="UniProtKB-KW"/>
</dbReference>
<feature type="chain" id="PRO_5004268331" evidence="2">
    <location>
        <begin position="42"/>
        <end position="360"/>
    </location>
</feature>
<accession>Q65SN4</accession>
<dbReference type="STRING" id="221988.MS1419"/>
<dbReference type="InterPro" id="IPR029058">
    <property type="entry name" value="AB_hydrolase_fold"/>
</dbReference>
<dbReference type="HOGENOM" id="CLU_012494_6_1_6"/>
<dbReference type="PANTHER" id="PTHR48081:SF8">
    <property type="entry name" value="ALPHA_BETA HYDROLASE FOLD-3 DOMAIN-CONTAINING PROTEIN-RELATED"/>
    <property type="match status" value="1"/>
</dbReference>
<dbReference type="Gene3D" id="3.40.50.1820">
    <property type="entry name" value="alpha/beta hydrolase"/>
    <property type="match status" value="1"/>
</dbReference>
<dbReference type="Proteomes" id="UP000000607">
    <property type="component" value="Chromosome"/>
</dbReference>
<evidence type="ECO:0000313" key="4">
    <source>
        <dbReference type="EMBL" id="AAU38026.1"/>
    </source>
</evidence>
<evidence type="ECO:0000313" key="5">
    <source>
        <dbReference type="Proteomes" id="UP000000607"/>
    </source>
</evidence>
<dbReference type="InterPro" id="IPR050300">
    <property type="entry name" value="GDXG_lipolytic_enzyme"/>
</dbReference>
<dbReference type="ESTHER" id="mansm-q65sn4">
    <property type="family name" value="Hormone-sensitive_lipase_like"/>
</dbReference>
<evidence type="ECO:0000259" key="3">
    <source>
        <dbReference type="Pfam" id="PF07859"/>
    </source>
</evidence>
<evidence type="ECO:0000256" key="2">
    <source>
        <dbReference type="SAM" id="SignalP"/>
    </source>
</evidence>
<reference evidence="4 5" key="1">
    <citation type="journal article" date="2004" name="Nat. Biotechnol.">
        <title>The genome sequence of the capnophilic rumen bacterium Mannheimia succiniciproducens.</title>
        <authorList>
            <person name="Hong S.H."/>
            <person name="Kim J.S."/>
            <person name="Lee S.Y."/>
            <person name="In Y.H."/>
            <person name="Choi S.S."/>
            <person name="Rih J.-K."/>
            <person name="Kim C.H."/>
            <person name="Jeong H."/>
            <person name="Hur C.G."/>
            <person name="Kim J.J."/>
        </authorList>
    </citation>
    <scope>NUCLEOTIDE SEQUENCE [LARGE SCALE GENOMIC DNA]</scope>
    <source>
        <strain evidence="5">KCTC 0769BP / MBEL55E</strain>
    </source>
</reference>
<feature type="domain" description="Alpha/beta hydrolase fold-3" evidence="3">
    <location>
        <begin position="121"/>
        <end position="331"/>
    </location>
</feature>
<keyword evidence="1" id="KW-0378">Hydrolase</keyword>
<dbReference type="KEGG" id="msu:MS1419"/>
<protein>
    <submittedName>
        <fullName evidence="4">Aes protein</fullName>
    </submittedName>
</protein>
<dbReference type="Pfam" id="PF07859">
    <property type="entry name" value="Abhydrolase_3"/>
    <property type="match status" value="1"/>
</dbReference>
<keyword evidence="2" id="KW-0732">Signal</keyword>
<dbReference type="PANTHER" id="PTHR48081">
    <property type="entry name" value="AB HYDROLASE SUPERFAMILY PROTEIN C4A8.06C"/>
    <property type="match status" value="1"/>
</dbReference>
<organism evidence="4 5">
    <name type="scientific">Mannheimia succiniciproducens (strain KCTC 0769BP / MBEL55E)</name>
    <dbReference type="NCBI Taxonomy" id="221988"/>
    <lineage>
        <taxon>Bacteria</taxon>
        <taxon>Pseudomonadati</taxon>
        <taxon>Pseudomonadota</taxon>
        <taxon>Gammaproteobacteria</taxon>
        <taxon>Pasteurellales</taxon>
        <taxon>Pasteurellaceae</taxon>
        <taxon>Basfia</taxon>
    </lineage>
</organism>
<evidence type="ECO:0000256" key="1">
    <source>
        <dbReference type="ARBA" id="ARBA00022801"/>
    </source>
</evidence>
<dbReference type="InterPro" id="IPR013094">
    <property type="entry name" value="AB_hydrolase_3"/>
</dbReference>
<gene>
    <name evidence="4" type="primary">aes</name>
    <name evidence="4" type="ordered locus">MS1419</name>
</gene>
<dbReference type="AlphaFoldDB" id="Q65SN4"/>
<sequence>MNFAKNLQKSTALFNVCTGNANMKKLLLAPLLLAFCLPSLAESYRTLDQVSPAYQEAAKMLKMDFADPNVRENAQKQNIQRANESYQPTAHWTVPAQGSQPAVELYVYKPKSVAGKLPVIYYIHGGGYILGNAKAAGDNLQAIAEANKAAVISVEYRLATVAPFPADLNDAYHGLSYVYKNAGKLGLDKEKVVLMGESAGGGLAARLALFTRDKGEFTPEGQVLIYPMLDYRTGTPESPYDTKNLGEFLWTESANRLGWATLRGNQTISDEQLPYFSPAFAKKLSGLPRTYMMVGDLDLFVAEDLNYASRLIQAAVPTELQVFPGLFHAFEAFNKDGKQTKEYEQSRNQAIQEMFSHPVK</sequence>
<dbReference type="EMBL" id="AE016827">
    <property type="protein sequence ID" value="AAU38026.1"/>
    <property type="molecule type" value="Genomic_DNA"/>
</dbReference>
<name>Q65SN4_MANSM</name>
<proteinExistence type="predicted"/>
<dbReference type="SUPFAM" id="SSF53474">
    <property type="entry name" value="alpha/beta-Hydrolases"/>
    <property type="match status" value="1"/>
</dbReference>